<accession>A0A0F8Y3E2</accession>
<evidence type="ECO:0000259" key="3">
    <source>
        <dbReference type="PROSITE" id="PS51736"/>
    </source>
</evidence>
<dbReference type="PROSITE" id="PS51736">
    <property type="entry name" value="RECOMBINASES_3"/>
    <property type="match status" value="1"/>
</dbReference>
<feature type="domain" description="Resolvase/invertase-type recombinase catalytic" evidence="3">
    <location>
        <begin position="1"/>
        <end position="71"/>
    </location>
</feature>
<dbReference type="InterPro" id="IPR036162">
    <property type="entry name" value="Resolvase-like_N_sf"/>
</dbReference>
<dbReference type="PANTHER" id="PTHR30461">
    <property type="entry name" value="DNA-INVERTASE FROM LAMBDOID PROPHAGE"/>
    <property type="match status" value="1"/>
</dbReference>
<reference evidence="4" key="1">
    <citation type="journal article" date="2015" name="Nature">
        <title>Complex archaea that bridge the gap between prokaryotes and eukaryotes.</title>
        <authorList>
            <person name="Spang A."/>
            <person name="Saw J.H."/>
            <person name="Jorgensen S.L."/>
            <person name="Zaremba-Niedzwiedzka K."/>
            <person name="Martijn J."/>
            <person name="Lind A.E."/>
            <person name="van Eijk R."/>
            <person name="Schleper C."/>
            <person name="Guy L."/>
            <person name="Ettema T.J."/>
        </authorList>
    </citation>
    <scope>NUCLEOTIDE SEQUENCE</scope>
</reference>
<keyword evidence="2" id="KW-0233">DNA recombination</keyword>
<organism evidence="4">
    <name type="scientific">marine sediment metagenome</name>
    <dbReference type="NCBI Taxonomy" id="412755"/>
    <lineage>
        <taxon>unclassified sequences</taxon>
        <taxon>metagenomes</taxon>
        <taxon>ecological metagenomes</taxon>
    </lineage>
</organism>
<feature type="non-terminal residue" evidence="4">
    <location>
        <position position="71"/>
    </location>
</feature>
<dbReference type="SUPFAM" id="SSF53041">
    <property type="entry name" value="Resolvase-like"/>
    <property type="match status" value="1"/>
</dbReference>
<comment type="caution">
    <text evidence="4">The sequence shown here is derived from an EMBL/GenBank/DDBJ whole genome shotgun (WGS) entry which is preliminary data.</text>
</comment>
<evidence type="ECO:0000256" key="1">
    <source>
        <dbReference type="ARBA" id="ARBA00023125"/>
    </source>
</evidence>
<dbReference type="PANTHER" id="PTHR30461:SF2">
    <property type="entry name" value="SERINE RECOMBINASE PINE-RELATED"/>
    <property type="match status" value="1"/>
</dbReference>
<dbReference type="GO" id="GO:0000150">
    <property type="term" value="F:DNA strand exchange activity"/>
    <property type="evidence" value="ECO:0007669"/>
    <property type="project" value="InterPro"/>
</dbReference>
<keyword evidence="1" id="KW-0238">DNA-binding</keyword>
<dbReference type="EMBL" id="LAZR01059290">
    <property type="protein sequence ID" value="KKK68100.1"/>
    <property type="molecule type" value="Genomic_DNA"/>
</dbReference>
<dbReference type="Gene3D" id="3.40.50.1390">
    <property type="entry name" value="Resolvase, N-terminal catalytic domain"/>
    <property type="match status" value="1"/>
</dbReference>
<evidence type="ECO:0000313" key="4">
    <source>
        <dbReference type="EMBL" id="KKK68100.1"/>
    </source>
</evidence>
<protein>
    <recommendedName>
        <fullName evidence="3">Resolvase/invertase-type recombinase catalytic domain-containing protein</fullName>
    </recommendedName>
</protein>
<dbReference type="AlphaFoldDB" id="A0A0F8Y3E2"/>
<dbReference type="Pfam" id="PF00239">
    <property type="entry name" value="Resolvase"/>
    <property type="match status" value="1"/>
</dbReference>
<sequence length="71" mass="8420">MQELENQRIALREFAKKKGYDIYKEYTDIMTGSYKSRPGFNNLFNNVHKGLFDVVIFWDLSRFSRSGALYT</sequence>
<name>A0A0F8Y3E2_9ZZZZ</name>
<proteinExistence type="predicted"/>
<gene>
    <name evidence="4" type="ORF">LCGC14_2947420</name>
</gene>
<dbReference type="GO" id="GO:0003677">
    <property type="term" value="F:DNA binding"/>
    <property type="evidence" value="ECO:0007669"/>
    <property type="project" value="UniProtKB-KW"/>
</dbReference>
<dbReference type="CDD" id="cd00338">
    <property type="entry name" value="Ser_Recombinase"/>
    <property type="match status" value="1"/>
</dbReference>
<dbReference type="InterPro" id="IPR006119">
    <property type="entry name" value="Resolv_N"/>
</dbReference>
<evidence type="ECO:0000256" key="2">
    <source>
        <dbReference type="ARBA" id="ARBA00023172"/>
    </source>
</evidence>
<dbReference type="InterPro" id="IPR050639">
    <property type="entry name" value="SSR_resolvase"/>
</dbReference>